<dbReference type="Pfam" id="PF00067">
    <property type="entry name" value="p450"/>
    <property type="match status" value="1"/>
</dbReference>
<feature type="chain" id="PRO_5035844149" evidence="7">
    <location>
        <begin position="29"/>
        <end position="445"/>
    </location>
</feature>
<comment type="caution">
    <text evidence="8">The sequence shown here is derived from an EMBL/GenBank/DDBJ whole genome shotgun (WGS) entry which is preliminary data.</text>
</comment>
<evidence type="ECO:0000313" key="9">
    <source>
        <dbReference type="Proteomes" id="UP000823388"/>
    </source>
</evidence>
<evidence type="ECO:0000313" key="8">
    <source>
        <dbReference type="EMBL" id="KAG2621734.1"/>
    </source>
</evidence>
<dbReference type="InterPro" id="IPR050651">
    <property type="entry name" value="Plant_Cytochrome_P450_Monoox"/>
</dbReference>
<evidence type="ECO:0000256" key="3">
    <source>
        <dbReference type="ARBA" id="ARBA00023002"/>
    </source>
</evidence>
<reference evidence="8" key="1">
    <citation type="submission" date="2020-05" db="EMBL/GenBank/DDBJ databases">
        <title>WGS assembly of Panicum virgatum.</title>
        <authorList>
            <person name="Lovell J.T."/>
            <person name="Jenkins J."/>
            <person name="Shu S."/>
            <person name="Juenger T.E."/>
            <person name="Schmutz J."/>
        </authorList>
    </citation>
    <scope>NUCLEOTIDE SEQUENCE</scope>
    <source>
        <strain evidence="8">AP13</strain>
    </source>
</reference>
<dbReference type="EMBL" id="CM029042">
    <property type="protein sequence ID" value="KAG2621734.1"/>
    <property type="molecule type" value="Genomic_DNA"/>
</dbReference>
<dbReference type="Gene3D" id="1.10.630.10">
    <property type="entry name" value="Cytochrome P450"/>
    <property type="match status" value="1"/>
</dbReference>
<keyword evidence="9" id="KW-1185">Reference proteome</keyword>
<protein>
    <submittedName>
        <fullName evidence="8">Uncharacterized protein</fullName>
    </submittedName>
</protein>
<dbReference type="PROSITE" id="PS00086">
    <property type="entry name" value="CYTOCHROME_P450"/>
    <property type="match status" value="1"/>
</dbReference>
<dbReference type="AlphaFoldDB" id="A0A8T0ULI7"/>
<name>A0A8T0ULI7_PANVG</name>
<gene>
    <name evidence="8" type="ORF">PVAP13_3NG304006</name>
</gene>
<keyword evidence="4 5" id="KW-0408">Iron</keyword>
<proteinExistence type="inferred from homology"/>
<dbReference type="PANTHER" id="PTHR47947">
    <property type="entry name" value="CYTOCHROME P450 82C3-RELATED"/>
    <property type="match status" value="1"/>
</dbReference>
<accession>A0A8T0ULI7</accession>
<evidence type="ECO:0000256" key="4">
    <source>
        <dbReference type="ARBA" id="ARBA00023004"/>
    </source>
</evidence>
<dbReference type="InterPro" id="IPR017972">
    <property type="entry name" value="Cyt_P450_CS"/>
</dbReference>
<keyword evidence="7" id="KW-0732">Signal</keyword>
<feature type="signal peptide" evidence="7">
    <location>
        <begin position="1"/>
        <end position="28"/>
    </location>
</feature>
<evidence type="ECO:0000256" key="1">
    <source>
        <dbReference type="ARBA" id="ARBA00022617"/>
    </source>
</evidence>
<evidence type="ECO:0000256" key="2">
    <source>
        <dbReference type="ARBA" id="ARBA00022723"/>
    </source>
</evidence>
<dbReference type="PRINTS" id="PR00385">
    <property type="entry name" value="P450"/>
</dbReference>
<dbReference type="GO" id="GO:0020037">
    <property type="term" value="F:heme binding"/>
    <property type="evidence" value="ECO:0007669"/>
    <property type="project" value="InterPro"/>
</dbReference>
<evidence type="ECO:0000256" key="7">
    <source>
        <dbReference type="SAM" id="SignalP"/>
    </source>
</evidence>
<dbReference type="GO" id="GO:0004497">
    <property type="term" value="F:monooxygenase activity"/>
    <property type="evidence" value="ECO:0007669"/>
    <property type="project" value="UniProtKB-KW"/>
</dbReference>
<feature type="binding site" description="axial binding residue" evidence="5">
    <location>
        <position position="424"/>
    </location>
    <ligand>
        <name>heme</name>
        <dbReference type="ChEBI" id="CHEBI:30413"/>
    </ligand>
    <ligandPart>
        <name>Fe</name>
        <dbReference type="ChEBI" id="CHEBI:18248"/>
    </ligandPart>
</feature>
<dbReference type="SUPFAM" id="SSF48264">
    <property type="entry name" value="Cytochrome P450"/>
    <property type="match status" value="1"/>
</dbReference>
<dbReference type="InterPro" id="IPR001128">
    <property type="entry name" value="Cyt_P450"/>
</dbReference>
<sequence>MEMEISHPLLLVSLLLPFSWLLVRLLSASPRERSSGHGRRIPSPPALPVLGHLHLLKPPLHRCLAALATRYGAGAGLLHLRFGAKPVVLVTSLAVAGETAPAIGMCNYGPLWRQLRRLATVHALCAHRLGATAAARDAEARAMAARLWRAGPGVVAVKSTAYQFVANVIMAMVAGRRMSEEQVLGFKAMTEAGLAAAGAANRHDSLPVLRLLDFGRTRRRLAGLAKARRQFGQSILDDYRWRHPRGADDAKEETASRTVIGDLLRSPEALDDVVMSSVCLSLLQAGTDTSSSTIEWAMALLLNNPEVLRKAAAEIRSAVGASRLLQESDLAGLPYLRCVITETLRLKPLAPNHIPHEASRDCVVAGYAVARGTMVLVDVYSVQRDPDVWEEPARFMPERFMDGGGEVGGESRWMMPFGMGRRRCPGEGLALRTVGVALGGHGAVL</sequence>
<keyword evidence="6" id="KW-0503">Monooxygenase</keyword>
<dbReference type="GO" id="GO:0005506">
    <property type="term" value="F:iron ion binding"/>
    <property type="evidence" value="ECO:0007669"/>
    <property type="project" value="InterPro"/>
</dbReference>
<organism evidence="8 9">
    <name type="scientific">Panicum virgatum</name>
    <name type="common">Blackwell switchgrass</name>
    <dbReference type="NCBI Taxonomy" id="38727"/>
    <lineage>
        <taxon>Eukaryota</taxon>
        <taxon>Viridiplantae</taxon>
        <taxon>Streptophyta</taxon>
        <taxon>Embryophyta</taxon>
        <taxon>Tracheophyta</taxon>
        <taxon>Spermatophyta</taxon>
        <taxon>Magnoliopsida</taxon>
        <taxon>Liliopsida</taxon>
        <taxon>Poales</taxon>
        <taxon>Poaceae</taxon>
        <taxon>PACMAD clade</taxon>
        <taxon>Panicoideae</taxon>
        <taxon>Panicodae</taxon>
        <taxon>Paniceae</taxon>
        <taxon>Panicinae</taxon>
        <taxon>Panicum</taxon>
        <taxon>Panicum sect. Hiantes</taxon>
    </lineage>
</organism>
<keyword evidence="3 6" id="KW-0560">Oxidoreductase</keyword>
<comment type="similarity">
    <text evidence="6">Belongs to the cytochrome P450 family.</text>
</comment>
<evidence type="ECO:0000256" key="5">
    <source>
        <dbReference type="PIRSR" id="PIRSR602401-1"/>
    </source>
</evidence>
<dbReference type="InterPro" id="IPR002401">
    <property type="entry name" value="Cyt_P450_E_grp-I"/>
</dbReference>
<evidence type="ECO:0000256" key="6">
    <source>
        <dbReference type="RuleBase" id="RU000461"/>
    </source>
</evidence>
<dbReference type="Proteomes" id="UP000823388">
    <property type="component" value="Chromosome 3N"/>
</dbReference>
<dbReference type="PANTHER" id="PTHR47947:SF6">
    <property type="entry name" value="CYTOCHROME P450"/>
    <property type="match status" value="1"/>
</dbReference>
<comment type="cofactor">
    <cofactor evidence="5">
        <name>heme</name>
        <dbReference type="ChEBI" id="CHEBI:30413"/>
    </cofactor>
</comment>
<keyword evidence="1 5" id="KW-0349">Heme</keyword>
<dbReference type="PRINTS" id="PR00463">
    <property type="entry name" value="EP450I"/>
</dbReference>
<dbReference type="GO" id="GO:0016705">
    <property type="term" value="F:oxidoreductase activity, acting on paired donors, with incorporation or reduction of molecular oxygen"/>
    <property type="evidence" value="ECO:0007669"/>
    <property type="project" value="InterPro"/>
</dbReference>
<keyword evidence="2 5" id="KW-0479">Metal-binding</keyword>
<dbReference type="InterPro" id="IPR036396">
    <property type="entry name" value="Cyt_P450_sf"/>
</dbReference>